<name>A0AAN6MUE1_9PEZI</name>
<comment type="caution">
    <text evidence="1">The sequence shown here is derived from an EMBL/GenBank/DDBJ whole genome shotgun (WGS) entry which is preliminary data.</text>
</comment>
<reference evidence="2" key="1">
    <citation type="journal article" date="2023" name="Mol. Phylogenet. Evol.">
        <title>Genome-scale phylogeny and comparative genomics of the fungal order Sordariales.</title>
        <authorList>
            <person name="Hensen N."/>
            <person name="Bonometti L."/>
            <person name="Westerberg I."/>
            <person name="Brannstrom I.O."/>
            <person name="Guillou S."/>
            <person name="Cros-Aarteil S."/>
            <person name="Calhoun S."/>
            <person name="Haridas S."/>
            <person name="Kuo A."/>
            <person name="Mondo S."/>
            <person name="Pangilinan J."/>
            <person name="Riley R."/>
            <person name="LaButti K."/>
            <person name="Andreopoulos B."/>
            <person name="Lipzen A."/>
            <person name="Chen C."/>
            <person name="Yan M."/>
            <person name="Daum C."/>
            <person name="Ng V."/>
            <person name="Clum A."/>
            <person name="Steindorff A."/>
            <person name="Ohm R.A."/>
            <person name="Martin F."/>
            <person name="Silar P."/>
            <person name="Natvig D.O."/>
            <person name="Lalanne C."/>
            <person name="Gautier V."/>
            <person name="Ament-Velasquez S.L."/>
            <person name="Kruys A."/>
            <person name="Hutchinson M.I."/>
            <person name="Powell A.J."/>
            <person name="Barry K."/>
            <person name="Miller A.N."/>
            <person name="Grigoriev I.V."/>
            <person name="Debuchy R."/>
            <person name="Gladieux P."/>
            <person name="Hiltunen Thoren M."/>
            <person name="Johannesson H."/>
        </authorList>
    </citation>
    <scope>NUCLEOTIDE SEQUENCE [LARGE SCALE GENOMIC DNA]</scope>
    <source>
        <strain evidence="2">CBS 340.73</strain>
    </source>
</reference>
<evidence type="ECO:0000313" key="1">
    <source>
        <dbReference type="EMBL" id="KAK3933676.1"/>
    </source>
</evidence>
<dbReference type="AlphaFoldDB" id="A0AAN6MUE1"/>
<keyword evidence="2" id="KW-1185">Reference proteome</keyword>
<protein>
    <submittedName>
        <fullName evidence="1">Uncharacterized protein</fullName>
    </submittedName>
</protein>
<dbReference type="EMBL" id="MU854094">
    <property type="protein sequence ID" value="KAK3933676.1"/>
    <property type="molecule type" value="Genomic_DNA"/>
</dbReference>
<organism evidence="1 2">
    <name type="scientific">Diplogelasinospora grovesii</name>
    <dbReference type="NCBI Taxonomy" id="303347"/>
    <lineage>
        <taxon>Eukaryota</taxon>
        <taxon>Fungi</taxon>
        <taxon>Dikarya</taxon>
        <taxon>Ascomycota</taxon>
        <taxon>Pezizomycotina</taxon>
        <taxon>Sordariomycetes</taxon>
        <taxon>Sordariomycetidae</taxon>
        <taxon>Sordariales</taxon>
        <taxon>Diplogelasinosporaceae</taxon>
        <taxon>Diplogelasinospora</taxon>
    </lineage>
</organism>
<accession>A0AAN6MUE1</accession>
<proteinExistence type="predicted"/>
<gene>
    <name evidence="1" type="ORF">QBC46DRAFT_414583</name>
</gene>
<dbReference type="Proteomes" id="UP001303473">
    <property type="component" value="Unassembled WGS sequence"/>
</dbReference>
<sequence length="162" mass="18278">MDKSSMRLTQIFINPKNDDAPSEIALSSAHPTTSKLRKKVPLATDTGLATSRHPGAFRQIRHSSFVTALEAFTTNKLLYIVLEEMKITLSHVITCSKYPDRQELRAILSQQTKNAAKPPRHPFLAMYGREENDWDKGSLLGLISLADTEADKEYHYEEQMSS</sequence>
<evidence type="ECO:0000313" key="2">
    <source>
        <dbReference type="Proteomes" id="UP001303473"/>
    </source>
</evidence>